<comment type="caution">
    <text evidence="1">The sequence shown here is derived from an EMBL/GenBank/DDBJ whole genome shotgun (WGS) entry which is preliminary data.</text>
</comment>
<keyword evidence="2" id="KW-1185">Reference proteome</keyword>
<dbReference type="EMBL" id="BMZO01000011">
    <property type="protein sequence ID" value="GHC79637.1"/>
    <property type="molecule type" value="Genomic_DNA"/>
</dbReference>
<reference evidence="1" key="2">
    <citation type="submission" date="2020-09" db="EMBL/GenBank/DDBJ databases">
        <authorList>
            <person name="Sun Q."/>
            <person name="Kim S."/>
        </authorList>
    </citation>
    <scope>NUCLEOTIDE SEQUENCE</scope>
    <source>
        <strain evidence="1">KCTC 42097</strain>
    </source>
</reference>
<sequence>MDKPLDEKGIEAARKQLGFSPADDIRIAAAIRAYLEAAQAGESEVPKHVENAMRAKRRELIAIPLERAWPELARVAVEAMQAGESEAAAEPPIAAHEGRDVDWKDVTGWGVFNGHAIPVAVARKIAERINLYHTWRSSTLKVENERLREQLVRMVDIAEARLILLTENNVPDVSVSAALAEQKGGA</sequence>
<accession>A0A8J3GI78</accession>
<organism evidence="1 2">
    <name type="scientific">Limoniibacter endophyticus</name>
    <dbReference type="NCBI Taxonomy" id="1565040"/>
    <lineage>
        <taxon>Bacteria</taxon>
        <taxon>Pseudomonadati</taxon>
        <taxon>Pseudomonadota</taxon>
        <taxon>Alphaproteobacteria</taxon>
        <taxon>Hyphomicrobiales</taxon>
        <taxon>Bartonellaceae</taxon>
        <taxon>Limoniibacter</taxon>
    </lineage>
</organism>
<dbReference type="AlphaFoldDB" id="A0A8J3GI78"/>
<name>A0A8J3GI78_9HYPH</name>
<evidence type="ECO:0000313" key="1">
    <source>
        <dbReference type="EMBL" id="GHC79637.1"/>
    </source>
</evidence>
<gene>
    <name evidence="1" type="ORF">GCM10010136_32370</name>
</gene>
<dbReference type="RefSeq" id="WP_189492582.1">
    <property type="nucleotide sequence ID" value="NZ_BMZO01000011.1"/>
</dbReference>
<reference evidence="1" key="1">
    <citation type="journal article" date="2014" name="Int. J. Syst. Evol. Microbiol.">
        <title>Complete genome sequence of Corynebacterium casei LMG S-19264T (=DSM 44701T), isolated from a smear-ripened cheese.</title>
        <authorList>
            <consortium name="US DOE Joint Genome Institute (JGI-PGF)"/>
            <person name="Walter F."/>
            <person name="Albersmeier A."/>
            <person name="Kalinowski J."/>
            <person name="Ruckert C."/>
        </authorList>
    </citation>
    <scope>NUCLEOTIDE SEQUENCE</scope>
    <source>
        <strain evidence="1">KCTC 42097</strain>
    </source>
</reference>
<protein>
    <submittedName>
        <fullName evidence="1">Uncharacterized protein</fullName>
    </submittedName>
</protein>
<proteinExistence type="predicted"/>
<dbReference type="Proteomes" id="UP000641137">
    <property type="component" value="Unassembled WGS sequence"/>
</dbReference>
<evidence type="ECO:0000313" key="2">
    <source>
        <dbReference type="Proteomes" id="UP000641137"/>
    </source>
</evidence>